<dbReference type="SMART" id="SM00249">
    <property type="entry name" value="PHD"/>
    <property type="match status" value="1"/>
</dbReference>
<dbReference type="OrthoDB" id="436852at2759"/>
<sequence>MVVNGRPLKRMKTRVTADLNDFLTFPNSSNELFGPFRSNVRVFLSKHARPPPSFLNPQLWQVFFRIGDLTDPRDSSLPQIVTLDIIEEDVARSRSVYCDQCRVVGWSGHPVCAKRYHFIIRRDHSSNELAYQKPCSNCGSLLHLSDFKCKSCNYMLTVLDLQEWIYLQLEDTTHLLHGVVHSNGYGHLLRVNGREGGSNFLSGCDIMSFWDRLCKTLGARKISVMDVSKKYGLEYRLLHAITSGHPWYGDWGFEFGTGSFALTLEAYRKAVDCLSEIPLSLFYQARTPRTRLQDVITFYQALSECRLLTIKDLFCFLMGLIHKTKQLQITSKGKNYETCSLVMCTWTREDILRVQQSMIKVLQVAGGSCWVPWRALKGAACRLGSSELLDYCLKVLGGKVLDDGRMVLSRCNPELDAIEYRLVSRNELSSILSMDGFNCPSKEHLLRDLRFLYDALLNPQTMMSYRPKTTREDAICSAIKLLDCKQFIKDYESARGAMTSPYVLTLLCQVELIGHPAEYTEPPPEPVFLPVNKTVAELKIEVAKAFQEVYLLFKSFQVEELPGYGQVDDSSQVKLLIGYTGSVRVRGRFLSLCGLDHFRMERGTEIWTVSCKCGAKDDDGERMLACDICGTWQHTRCAGISDLQPVPERFICCKCKSIKQTTKHTKSDGKLHSGKKLILYDGTDAKMGSHSNNKSCSKYKDKPLAFSNIGPLPCRTDTKCEDNTLDAVRPYLTKIESPTISGTSSISNCRDEVLDGTSFLMMEPPCRFGNVRNCKFENQATDKYSPKLESPNPSGITSEWRNEFSPTLLDTCSSKIPKIV</sequence>
<dbReference type="Pfam" id="PF25874">
    <property type="entry name" value="WHD_plant_repro"/>
    <property type="match status" value="1"/>
</dbReference>
<dbReference type="InterPro" id="IPR011011">
    <property type="entry name" value="Znf_FYVE_PHD"/>
</dbReference>
<keyword evidence="8" id="KW-1185">Reference proteome</keyword>
<accession>A0A835GXS1</accession>
<dbReference type="InterPro" id="IPR019786">
    <property type="entry name" value="Zinc_finger_PHD-type_CS"/>
</dbReference>
<dbReference type="PANTHER" id="PTHR46201:SF3">
    <property type="entry name" value="OS01G0877500 PROTEIN"/>
    <property type="match status" value="1"/>
</dbReference>
<protein>
    <recommendedName>
        <fullName evidence="6">Zinc finger PHD-type domain-containing protein</fullName>
    </recommendedName>
</protein>
<dbReference type="GO" id="GO:0008270">
    <property type="term" value="F:zinc ion binding"/>
    <property type="evidence" value="ECO:0007669"/>
    <property type="project" value="UniProtKB-KW"/>
</dbReference>
<dbReference type="PROSITE" id="PS01359">
    <property type="entry name" value="ZF_PHD_1"/>
    <property type="match status" value="1"/>
</dbReference>
<keyword evidence="3" id="KW-0862">Zinc</keyword>
<evidence type="ECO:0000256" key="2">
    <source>
        <dbReference type="ARBA" id="ARBA00022771"/>
    </source>
</evidence>
<dbReference type="InterPro" id="IPR058054">
    <property type="entry name" value="Znf_MS1-like"/>
</dbReference>
<evidence type="ECO:0000313" key="8">
    <source>
        <dbReference type="Proteomes" id="UP000631114"/>
    </source>
</evidence>
<evidence type="ECO:0000256" key="1">
    <source>
        <dbReference type="ARBA" id="ARBA00022723"/>
    </source>
</evidence>
<organism evidence="7 8">
    <name type="scientific">Coptis chinensis</name>
    <dbReference type="NCBI Taxonomy" id="261450"/>
    <lineage>
        <taxon>Eukaryota</taxon>
        <taxon>Viridiplantae</taxon>
        <taxon>Streptophyta</taxon>
        <taxon>Embryophyta</taxon>
        <taxon>Tracheophyta</taxon>
        <taxon>Spermatophyta</taxon>
        <taxon>Magnoliopsida</taxon>
        <taxon>Ranunculales</taxon>
        <taxon>Ranunculaceae</taxon>
        <taxon>Coptidoideae</taxon>
        <taxon>Coptis</taxon>
    </lineage>
</organism>
<dbReference type="InterPro" id="IPR019787">
    <property type="entry name" value="Znf_PHD-finger"/>
</dbReference>
<keyword evidence="5" id="KW-0804">Transcription</keyword>
<dbReference type="InterPro" id="IPR013083">
    <property type="entry name" value="Znf_RING/FYVE/PHD"/>
</dbReference>
<dbReference type="InterPro" id="IPR059080">
    <property type="entry name" value="WHD_PTC1"/>
</dbReference>
<dbReference type="SUPFAM" id="SSF57903">
    <property type="entry name" value="FYVE/PHD zinc finger"/>
    <property type="match status" value="1"/>
</dbReference>
<dbReference type="Pfam" id="PF00628">
    <property type="entry name" value="PHD"/>
    <property type="match status" value="1"/>
</dbReference>
<dbReference type="PANTHER" id="PTHR46201">
    <property type="entry name" value="PHD FINGER PROTEIN MALE MEIOCYTE DEATH 1-RELATED"/>
    <property type="match status" value="1"/>
</dbReference>
<gene>
    <name evidence="7" type="ORF">IFM89_039598</name>
</gene>
<evidence type="ECO:0000313" key="7">
    <source>
        <dbReference type="EMBL" id="KAF9587158.1"/>
    </source>
</evidence>
<dbReference type="AlphaFoldDB" id="A0A835GXS1"/>
<reference evidence="7 8" key="1">
    <citation type="submission" date="2020-10" db="EMBL/GenBank/DDBJ databases">
        <title>The Coptis chinensis genome and diversification of protoberbering-type alkaloids.</title>
        <authorList>
            <person name="Wang B."/>
            <person name="Shu S."/>
            <person name="Song C."/>
            <person name="Liu Y."/>
        </authorList>
    </citation>
    <scope>NUCLEOTIDE SEQUENCE [LARGE SCALE GENOMIC DNA]</scope>
    <source>
        <strain evidence="7">HL-2020</strain>
        <tissue evidence="7">Leaf</tissue>
    </source>
</reference>
<feature type="domain" description="Zinc finger PHD-type" evidence="6">
    <location>
        <begin position="610"/>
        <end position="656"/>
    </location>
</feature>
<dbReference type="InterPro" id="IPR057765">
    <property type="entry name" value="MS1-like_ubiquitin"/>
</dbReference>
<dbReference type="EMBL" id="JADFTS010000034">
    <property type="protein sequence ID" value="KAF9587158.1"/>
    <property type="molecule type" value="Genomic_DNA"/>
</dbReference>
<keyword evidence="2" id="KW-0863">Zinc-finger</keyword>
<dbReference type="InterPro" id="IPR001965">
    <property type="entry name" value="Znf_PHD"/>
</dbReference>
<dbReference type="Gene3D" id="3.30.40.10">
    <property type="entry name" value="Zinc/RING finger domain, C3HC4 (zinc finger)"/>
    <property type="match status" value="1"/>
</dbReference>
<dbReference type="CDD" id="cd15556">
    <property type="entry name" value="PHD_MMD1_like"/>
    <property type="match status" value="1"/>
</dbReference>
<evidence type="ECO:0000259" key="6">
    <source>
        <dbReference type="SMART" id="SM00249"/>
    </source>
</evidence>
<evidence type="ECO:0000256" key="5">
    <source>
        <dbReference type="ARBA" id="ARBA00023163"/>
    </source>
</evidence>
<dbReference type="Pfam" id="PF25565">
    <property type="entry name" value="Ubiquitin_At1g33420"/>
    <property type="match status" value="1"/>
</dbReference>
<proteinExistence type="predicted"/>
<evidence type="ECO:0000256" key="4">
    <source>
        <dbReference type="ARBA" id="ARBA00023015"/>
    </source>
</evidence>
<name>A0A835GXS1_9MAGN</name>
<comment type="caution">
    <text evidence="7">The sequence shown here is derived from an EMBL/GenBank/DDBJ whole genome shotgun (WGS) entry which is preliminary data.</text>
</comment>
<keyword evidence="1" id="KW-0479">Metal-binding</keyword>
<dbReference type="Proteomes" id="UP000631114">
    <property type="component" value="Unassembled WGS sequence"/>
</dbReference>
<keyword evidence="4" id="KW-0805">Transcription regulation</keyword>
<evidence type="ECO:0000256" key="3">
    <source>
        <dbReference type="ARBA" id="ARBA00022833"/>
    </source>
</evidence>